<evidence type="ECO:0000256" key="1">
    <source>
        <dbReference type="ARBA" id="ARBA00006328"/>
    </source>
</evidence>
<evidence type="ECO:0000256" key="2">
    <source>
        <dbReference type="ARBA" id="ARBA00022857"/>
    </source>
</evidence>
<organism evidence="4 5">
    <name type="scientific">Kwoniella shivajii</name>
    <dbReference type="NCBI Taxonomy" id="564305"/>
    <lineage>
        <taxon>Eukaryota</taxon>
        <taxon>Fungi</taxon>
        <taxon>Dikarya</taxon>
        <taxon>Basidiomycota</taxon>
        <taxon>Agaricomycotina</taxon>
        <taxon>Tremellomycetes</taxon>
        <taxon>Tremellales</taxon>
        <taxon>Cryptococcaceae</taxon>
        <taxon>Kwoniella</taxon>
    </lineage>
</organism>
<dbReference type="Proteomes" id="UP001329825">
    <property type="component" value="Chromosome 8"/>
</dbReference>
<dbReference type="PANTHER" id="PTHR42748:SF7">
    <property type="entry name" value="NMRA LIKE REDOX SENSOR 1-RELATED"/>
    <property type="match status" value="1"/>
</dbReference>
<protein>
    <recommendedName>
        <fullName evidence="3">NmrA-like domain-containing protein</fullName>
    </recommendedName>
</protein>
<dbReference type="EMBL" id="CP141888">
    <property type="protein sequence ID" value="WRT69178.1"/>
    <property type="molecule type" value="Genomic_DNA"/>
</dbReference>
<dbReference type="InterPro" id="IPR051164">
    <property type="entry name" value="NmrA-like_oxidored"/>
</dbReference>
<comment type="similarity">
    <text evidence="1">Belongs to the NmrA-type oxidoreductase family.</text>
</comment>
<evidence type="ECO:0000259" key="3">
    <source>
        <dbReference type="Pfam" id="PF05368"/>
    </source>
</evidence>
<keyword evidence="5" id="KW-1185">Reference proteome</keyword>
<proteinExistence type="inferred from homology"/>
<feature type="domain" description="NmrA-like" evidence="3">
    <location>
        <begin position="4"/>
        <end position="232"/>
    </location>
</feature>
<dbReference type="SUPFAM" id="SSF51735">
    <property type="entry name" value="NAD(P)-binding Rossmann-fold domains"/>
    <property type="match status" value="1"/>
</dbReference>
<accession>A0ABZ1D5U4</accession>
<gene>
    <name evidence="4" type="ORF">IL334_006162</name>
</gene>
<dbReference type="GeneID" id="87958292"/>
<evidence type="ECO:0000313" key="5">
    <source>
        <dbReference type="Proteomes" id="UP001329825"/>
    </source>
</evidence>
<name>A0ABZ1D5U4_9TREE</name>
<dbReference type="Gene3D" id="3.90.25.10">
    <property type="entry name" value="UDP-galactose 4-epimerase, domain 1"/>
    <property type="match status" value="1"/>
</dbReference>
<sequence>MSETKNFLVFGATGKQGSAAVQWLSKSDTSASIYAVTRDTSSAKAQSLSSLPNVKLVQGDSSEPEKVFSQVQDKIDGLFFLSVGFDSQAQIKEGKEVVDLSVQYGIKHFVLSSTDYNGYRNKDTDISSIEAKKTIEDYLTSSSLNYTIIRPVGFLENLYFPGYADAIPHFWPAQLLKSGISSSDIGRAASEILIDPTPTKFNNQVIGLSGHEGKPEDWMKVWQQVNGEDLRNREKKMGNMPEERMKLLKFIMFNENDARVAETKALFPWVTDLKTFLESGKKAQ</sequence>
<dbReference type="RefSeq" id="XP_062793917.1">
    <property type="nucleotide sequence ID" value="XM_062937866.1"/>
</dbReference>
<dbReference type="Gene3D" id="3.40.50.720">
    <property type="entry name" value="NAD(P)-binding Rossmann-like Domain"/>
    <property type="match status" value="1"/>
</dbReference>
<evidence type="ECO:0000313" key="4">
    <source>
        <dbReference type="EMBL" id="WRT69178.1"/>
    </source>
</evidence>
<dbReference type="InterPro" id="IPR008030">
    <property type="entry name" value="NmrA-like"/>
</dbReference>
<keyword evidence="2" id="KW-0521">NADP</keyword>
<dbReference type="Pfam" id="PF05368">
    <property type="entry name" value="NmrA"/>
    <property type="match status" value="1"/>
</dbReference>
<dbReference type="InterPro" id="IPR036291">
    <property type="entry name" value="NAD(P)-bd_dom_sf"/>
</dbReference>
<dbReference type="PANTHER" id="PTHR42748">
    <property type="entry name" value="NITROGEN METABOLITE REPRESSION PROTEIN NMRA FAMILY MEMBER"/>
    <property type="match status" value="1"/>
</dbReference>
<reference evidence="4 5" key="1">
    <citation type="submission" date="2024-01" db="EMBL/GenBank/DDBJ databases">
        <title>Comparative genomics of Cryptococcus and Kwoniella reveals pathogenesis evolution and contrasting modes of karyotype evolution via chromosome fusion or intercentromeric recombination.</title>
        <authorList>
            <person name="Coelho M.A."/>
            <person name="David-Palma M."/>
            <person name="Shea T."/>
            <person name="Bowers K."/>
            <person name="McGinley-Smith S."/>
            <person name="Mohammad A.W."/>
            <person name="Gnirke A."/>
            <person name="Yurkov A.M."/>
            <person name="Nowrousian M."/>
            <person name="Sun S."/>
            <person name="Cuomo C.A."/>
            <person name="Heitman J."/>
        </authorList>
    </citation>
    <scope>NUCLEOTIDE SEQUENCE [LARGE SCALE GENOMIC DNA]</scope>
    <source>
        <strain evidence="4">CBS 11374</strain>
    </source>
</reference>